<comment type="caution">
    <text evidence="1">The sequence shown here is derived from an EMBL/GenBank/DDBJ whole genome shotgun (WGS) entry which is preliminary data.</text>
</comment>
<accession>A0AA92H714</accession>
<reference evidence="1 2" key="1">
    <citation type="submission" date="2018-04" db="EMBL/GenBank/DDBJ databases">
        <authorList>
            <person name="Hagen T."/>
        </authorList>
    </citation>
    <scope>NUCLEOTIDE SEQUENCE [LARGE SCALE GENOMIC DNA]</scope>
    <source>
        <strain evidence="1 2">TPD7009</strain>
    </source>
</reference>
<protein>
    <submittedName>
        <fullName evidence="1">Uncharacterized protein</fullName>
    </submittedName>
</protein>
<dbReference type="Proteomes" id="UP000244335">
    <property type="component" value="Unassembled WGS sequence"/>
</dbReference>
<dbReference type="EMBL" id="QDFR01000016">
    <property type="protein sequence ID" value="PVE49870.1"/>
    <property type="molecule type" value="Genomic_DNA"/>
</dbReference>
<sequence length="59" mass="6917">MAGVLKKTAVRKVSLLFLTNTFYKGTSHIEVDLHPEDEQRHPQDVKRYKIRQNNLLPNK</sequence>
<evidence type="ECO:0000313" key="2">
    <source>
        <dbReference type="Proteomes" id="UP000244335"/>
    </source>
</evidence>
<organism evidence="1 2">
    <name type="scientific">Rhizobium rhizogenes</name>
    <name type="common">Agrobacterium rhizogenes</name>
    <dbReference type="NCBI Taxonomy" id="359"/>
    <lineage>
        <taxon>Bacteria</taxon>
        <taxon>Pseudomonadati</taxon>
        <taxon>Pseudomonadota</taxon>
        <taxon>Alphaproteobacteria</taxon>
        <taxon>Hyphomicrobiales</taxon>
        <taxon>Rhizobiaceae</taxon>
        <taxon>Rhizobium/Agrobacterium group</taxon>
        <taxon>Rhizobium</taxon>
    </lineage>
</organism>
<dbReference type="AlphaFoldDB" id="A0AA92H714"/>
<name>A0AA92H714_RHIRH</name>
<evidence type="ECO:0000313" key="1">
    <source>
        <dbReference type="EMBL" id="PVE49870.1"/>
    </source>
</evidence>
<gene>
    <name evidence="1" type="ORF">DC430_23515</name>
</gene>
<proteinExistence type="predicted"/>